<reference evidence="8 10" key="1">
    <citation type="submission" date="2015-10" db="EMBL/GenBank/DDBJ databases">
        <title>Complete genome sequence of hyperthermophilic archaeon Pyrodictium delaneyi Su06.</title>
        <authorList>
            <person name="Jung J.-H."/>
            <person name="Lin J."/>
            <person name="Holden J.F."/>
            <person name="Park C.-S."/>
        </authorList>
    </citation>
    <scope>NUCLEOTIDE SEQUENCE [LARGE SCALE GENOMIC DNA]</scope>
    <source>
        <strain evidence="8 10">Su06</strain>
    </source>
</reference>
<dbReference type="STRING" id="1273541.Pyrde_0268"/>
<dbReference type="SUPFAM" id="SSF52922">
    <property type="entry name" value="TK C-terminal domain-like"/>
    <property type="match status" value="1"/>
</dbReference>
<dbReference type="GO" id="GO:0006979">
    <property type="term" value="P:response to oxidative stress"/>
    <property type="evidence" value="ECO:0007669"/>
    <property type="project" value="TreeGrafter"/>
</dbReference>
<dbReference type="InterPro" id="IPR009014">
    <property type="entry name" value="Transketo_C/PFOR_II"/>
</dbReference>
<keyword evidence="8" id="KW-0670">Pyruvate</keyword>
<feature type="domain" description="Pyruvate:ferredoxin oxidoreductase core" evidence="7">
    <location>
        <begin position="278"/>
        <end position="383"/>
    </location>
</feature>
<dbReference type="InterPro" id="IPR002880">
    <property type="entry name" value="Pyrv_Fd/Flavodoxin_OxRdtase_N"/>
</dbReference>
<dbReference type="EMBL" id="NCQP01000006">
    <property type="protein sequence ID" value="OWJ54466.1"/>
    <property type="molecule type" value="Genomic_DNA"/>
</dbReference>
<dbReference type="PANTHER" id="PTHR32154:SF30">
    <property type="entry name" value="2-OXOACID OXIDOREDUCTASE (FERREDOXIN)"/>
    <property type="match status" value="1"/>
</dbReference>
<dbReference type="PANTHER" id="PTHR32154">
    <property type="entry name" value="PYRUVATE-FLAVODOXIN OXIDOREDUCTASE-RELATED"/>
    <property type="match status" value="1"/>
</dbReference>
<dbReference type="Pfam" id="PF01855">
    <property type="entry name" value="POR_N"/>
    <property type="match status" value="1"/>
</dbReference>
<evidence type="ECO:0000313" key="9">
    <source>
        <dbReference type="EMBL" id="OWJ54466.1"/>
    </source>
</evidence>
<comment type="subunit">
    <text evidence="1">Heterotetramer of one alpha, one beta, one delta and one gamma chain.</text>
</comment>
<keyword evidence="11" id="KW-1185">Reference proteome</keyword>
<evidence type="ECO:0000256" key="4">
    <source>
        <dbReference type="ARBA" id="ARBA00023002"/>
    </source>
</evidence>
<dbReference type="Gene3D" id="3.40.50.920">
    <property type="match status" value="1"/>
</dbReference>
<keyword evidence="4" id="KW-0560">Oxidoreductase</keyword>
<dbReference type="PATRIC" id="fig|1273541.4.peg.280"/>
<evidence type="ECO:0000256" key="3">
    <source>
        <dbReference type="ARBA" id="ARBA00012691"/>
    </source>
</evidence>
<dbReference type="KEGG" id="pdl:Pyrde_0268"/>
<feature type="domain" description="Pyruvate flavodoxin/ferredoxin oxidoreductase pyrimidine binding" evidence="6">
    <location>
        <begin position="31"/>
        <end position="255"/>
    </location>
</feature>
<protein>
    <recommendedName>
        <fullName evidence="3">2-oxoacid oxidoreductase (ferredoxin)</fullName>
        <ecNumber evidence="3">1.2.7.11</ecNumber>
    </recommendedName>
</protein>
<dbReference type="OrthoDB" id="372068at2157"/>
<dbReference type="GO" id="GO:0018491">
    <property type="term" value="F:2-oxobutyrate synthase activity"/>
    <property type="evidence" value="ECO:0007669"/>
    <property type="project" value="UniProtKB-ARBA"/>
</dbReference>
<dbReference type="FunFam" id="3.40.50.920:FF:000010">
    <property type="entry name" value="Pyruvate ferredoxin oxidoreductase, alpha subunit"/>
    <property type="match status" value="1"/>
</dbReference>
<comment type="subunit">
    <text evidence="2">Heterodimer composed of an alpha and a beta subunit.</text>
</comment>
<dbReference type="Gene3D" id="3.40.50.970">
    <property type="match status" value="1"/>
</dbReference>
<proteinExistence type="predicted"/>
<sequence length="415" mass="45786">MAAVEVKTQEKPKARESRRIAAKGNHAAALAARDADIDVAAIYPITPQVQIAEKITEMVANGELDAEVIHVESEHSAMSAVVAAAATGARVFTATSSQGLELMHEILYIASGLRQPVVMALATRALSAPINIWNDYGDAMGMRDTGWIIIFSENVQEVYDNLIQAYYIAEHPDVLLPTVVTLDGYILSHTVEPLELIPRDEVLSYAVKRPRGYRPVLDPDQPMTFGVLGAPNWYYEIKMQQIMAMREAPRVIEEAAREFEKRFGRSYGFIEEYMMDDAEVAIVSLGATASLVKAAVNRLREEGVKAGMVKIRVYRPFPADQLAKALENVAAVGVLDRAVSFGAPLEGPLFLDVASTLAVRGMVKPMASFVHGLGGRDIFVREVMEMFKKLQEMARSGRSETRTLFYGVRSRTKLH</sequence>
<dbReference type="SUPFAM" id="SSF52518">
    <property type="entry name" value="Thiamin diphosphate-binding fold (THDP-binding)"/>
    <property type="match status" value="1"/>
</dbReference>
<dbReference type="Proteomes" id="UP000058613">
    <property type="component" value="Chromosome"/>
</dbReference>
<comment type="catalytic activity">
    <reaction evidence="5">
        <text>a 2-oxocarboxylate + 2 oxidized [2Fe-2S]-[ferredoxin] + CoA = an acyl-CoA + 2 reduced [2Fe-2S]-[ferredoxin] + CO2 + H(+)</text>
        <dbReference type="Rhea" id="RHEA:42316"/>
        <dbReference type="Rhea" id="RHEA-COMP:10000"/>
        <dbReference type="Rhea" id="RHEA-COMP:10001"/>
        <dbReference type="ChEBI" id="CHEBI:15378"/>
        <dbReference type="ChEBI" id="CHEBI:16526"/>
        <dbReference type="ChEBI" id="CHEBI:33737"/>
        <dbReference type="ChEBI" id="CHEBI:33738"/>
        <dbReference type="ChEBI" id="CHEBI:35179"/>
        <dbReference type="ChEBI" id="CHEBI:57287"/>
        <dbReference type="ChEBI" id="CHEBI:58342"/>
        <dbReference type="EC" id="1.2.7.11"/>
    </reaction>
</comment>
<evidence type="ECO:0000256" key="1">
    <source>
        <dbReference type="ARBA" id="ARBA00011595"/>
    </source>
</evidence>
<evidence type="ECO:0000256" key="5">
    <source>
        <dbReference type="ARBA" id="ARBA00048893"/>
    </source>
</evidence>
<accession>A0A0P0N2R4</accession>
<dbReference type="RefSeq" id="WP_055410592.1">
    <property type="nucleotide sequence ID" value="NZ_CP013011.1"/>
</dbReference>
<name>A0A0P0N2R4_9CREN</name>
<dbReference type="EMBL" id="CP013011">
    <property type="protein sequence ID" value="ALL00318.1"/>
    <property type="molecule type" value="Genomic_DNA"/>
</dbReference>
<dbReference type="Pfam" id="PF17147">
    <property type="entry name" value="PFOR_II"/>
    <property type="match status" value="1"/>
</dbReference>
<reference evidence="9 11" key="2">
    <citation type="submission" date="2017-05" db="EMBL/GenBank/DDBJ databases">
        <title>The draft genome of the hyperthermophilic archaeon 'Pyrodictium delaneyi strain Hulk', an iron and nitrate reducer, reveals the capacity for sulfate reduction.</title>
        <authorList>
            <person name="Demey L.M."/>
            <person name="Miller C."/>
            <person name="Manzella M."/>
            <person name="Reguera G."/>
            <person name="Kashefi K."/>
        </authorList>
    </citation>
    <scope>NUCLEOTIDE SEQUENCE [LARGE SCALE GENOMIC DNA]</scope>
    <source>
        <strain evidence="9 11">Hulk</strain>
    </source>
</reference>
<evidence type="ECO:0000313" key="10">
    <source>
        <dbReference type="Proteomes" id="UP000058613"/>
    </source>
</evidence>
<evidence type="ECO:0000256" key="2">
    <source>
        <dbReference type="ARBA" id="ARBA00011631"/>
    </source>
</evidence>
<dbReference type="AlphaFoldDB" id="A0A0P0N2R4"/>
<organism evidence="8 10">
    <name type="scientific">Pyrodictium delaneyi</name>
    <dbReference type="NCBI Taxonomy" id="1273541"/>
    <lineage>
        <taxon>Archaea</taxon>
        <taxon>Thermoproteota</taxon>
        <taxon>Thermoprotei</taxon>
        <taxon>Desulfurococcales</taxon>
        <taxon>Pyrodictiaceae</taxon>
        <taxon>Pyrodictium</taxon>
    </lineage>
</organism>
<evidence type="ECO:0000259" key="6">
    <source>
        <dbReference type="Pfam" id="PF01855"/>
    </source>
</evidence>
<dbReference type="EC" id="1.2.7.11" evidence="3"/>
<dbReference type="CDD" id="cd07034">
    <property type="entry name" value="TPP_PYR_PFOR_IOR-alpha_like"/>
    <property type="match status" value="1"/>
</dbReference>
<evidence type="ECO:0000259" key="7">
    <source>
        <dbReference type="Pfam" id="PF17147"/>
    </source>
</evidence>
<dbReference type="FunFam" id="3.40.50.970:FF:000012">
    <property type="entry name" value="Pyruvate:ferredoxin (Flavodoxin) oxidoreductase"/>
    <property type="match status" value="1"/>
</dbReference>
<gene>
    <name evidence="9" type="ORF">Pdsh_07885</name>
    <name evidence="8" type="ORF">Pyrde_0268</name>
</gene>
<dbReference type="GeneID" id="26098593"/>
<dbReference type="InterPro" id="IPR033412">
    <property type="entry name" value="PFOR_II"/>
</dbReference>
<dbReference type="GO" id="GO:0019164">
    <property type="term" value="F:pyruvate synthase activity"/>
    <property type="evidence" value="ECO:0007669"/>
    <property type="project" value="UniProtKB-ARBA"/>
</dbReference>
<evidence type="ECO:0000313" key="11">
    <source>
        <dbReference type="Proteomes" id="UP000196694"/>
    </source>
</evidence>
<dbReference type="InterPro" id="IPR029061">
    <property type="entry name" value="THDP-binding"/>
</dbReference>
<evidence type="ECO:0000313" key="8">
    <source>
        <dbReference type="EMBL" id="ALL00318.1"/>
    </source>
</evidence>
<dbReference type="InterPro" id="IPR050722">
    <property type="entry name" value="Pyruvate:ferred/Flavod_OxRd"/>
</dbReference>
<dbReference type="Proteomes" id="UP000196694">
    <property type="component" value="Unassembled WGS sequence"/>
</dbReference>